<organism evidence="2">
    <name type="scientific">Magnetococcus massalia (strain MO-1)</name>
    <dbReference type="NCBI Taxonomy" id="451514"/>
    <lineage>
        <taxon>Bacteria</taxon>
        <taxon>Pseudomonadati</taxon>
        <taxon>Pseudomonadota</taxon>
        <taxon>Magnetococcia</taxon>
        <taxon>Magnetococcales</taxon>
        <taxon>Magnetococcaceae</taxon>
        <taxon>Magnetococcus</taxon>
    </lineage>
</organism>
<evidence type="ECO:0000313" key="2">
    <source>
        <dbReference type="EMBL" id="CRH07407.1"/>
    </source>
</evidence>
<dbReference type="EMBL" id="LO017727">
    <property type="protein sequence ID" value="CRH07407.1"/>
    <property type="molecule type" value="Genomic_DNA"/>
</dbReference>
<accession>A0A1S7LMR3</accession>
<dbReference type="AlphaFoldDB" id="A0A1S7LMR3"/>
<evidence type="ECO:0000256" key="1">
    <source>
        <dbReference type="SAM" id="SignalP"/>
    </source>
</evidence>
<proteinExistence type="predicted"/>
<keyword evidence="1" id="KW-0732">Signal</keyword>
<sequence length="175" mass="19469">MVRLSPAVALSLLLPLLLLLPLQSRAEGESPQKSAKAPSSEQLWNQCGSQCHSFMSYRGGLGAGRWQHDIPHARYLHLLRRQLGITPEQQELWARFETAMLSIPPFARSFGPIHTLSGSNPHALSPHERGWVETKIKHVSQSYLCLYLKLNSLQQGRAVQFLGTPPKQAVTARCG</sequence>
<protein>
    <submittedName>
        <fullName evidence="2">Uncharacterized protein</fullName>
    </submittedName>
</protein>
<feature type="signal peptide" evidence="1">
    <location>
        <begin position="1"/>
        <end position="26"/>
    </location>
</feature>
<feature type="chain" id="PRO_5010552886" evidence="1">
    <location>
        <begin position="27"/>
        <end position="175"/>
    </location>
</feature>
<name>A0A1S7LMR3_MAGMO</name>
<reference evidence="2" key="1">
    <citation type="submission" date="2015-04" db="EMBL/GenBank/DDBJ databases">
        <authorList>
            <person name="Syromyatnikov M.Y."/>
            <person name="Popov V.N."/>
        </authorList>
    </citation>
    <scope>NUCLEOTIDE SEQUENCE</scope>
    <source>
        <strain evidence="2">MO-1</strain>
    </source>
</reference>
<gene>
    <name evidence="2" type="ORF">MAGMO_3269</name>
</gene>